<sequence length="304" mass="33706">THLLTEDEAWEAFILKANLPREEEAALRETLKKLTALLAIKDKDRLRKDQKSRKRFLEAFPQLKVKVEEHIRKLHALADHIEAMHSGCTISNMVADSFSAASNVMEILGLFLAPVSAESSLVLSAAGLGLGIAATVSSVAASIVEETSRFGDEVKASHQASTSMNLMKETRPTKIADKLLQATQDIIQDLEALEQHMEALKLVRTNPRLEEDARILATTGRLPAQRARQVQNSLRGTSLAMTREARLSSATTAGVSLWKDMASLMKESDHLYEGARSESAEARRKLAQELEEKLEMLTKFYKSK</sequence>
<evidence type="ECO:0000313" key="2">
    <source>
        <dbReference type="Ensembl" id="ENSNGAP00000003129.1"/>
    </source>
</evidence>
<dbReference type="GO" id="GO:0042157">
    <property type="term" value="P:lipoprotein metabolic process"/>
    <property type="evidence" value="ECO:0007669"/>
    <property type="project" value="InterPro"/>
</dbReference>
<reference evidence="2" key="1">
    <citation type="submission" date="2025-08" db="UniProtKB">
        <authorList>
            <consortium name="Ensembl"/>
        </authorList>
    </citation>
    <scope>IDENTIFICATION</scope>
</reference>
<keyword evidence="3" id="KW-1185">Reference proteome</keyword>
<dbReference type="GO" id="GO:0008289">
    <property type="term" value="F:lipid binding"/>
    <property type="evidence" value="ECO:0007669"/>
    <property type="project" value="InterPro"/>
</dbReference>
<dbReference type="GO" id="GO:0005576">
    <property type="term" value="C:extracellular region"/>
    <property type="evidence" value="ECO:0007669"/>
    <property type="project" value="InterPro"/>
</dbReference>
<name>A0A8C6QGT6_NANGA</name>
<dbReference type="GO" id="GO:0006869">
    <property type="term" value="P:lipid transport"/>
    <property type="evidence" value="ECO:0007669"/>
    <property type="project" value="InterPro"/>
</dbReference>
<accession>A0A8C6QGT6</accession>
<dbReference type="InterPro" id="IPR008405">
    <property type="entry name" value="ApoL"/>
</dbReference>
<dbReference type="GO" id="GO:0016020">
    <property type="term" value="C:membrane"/>
    <property type="evidence" value="ECO:0007669"/>
    <property type="project" value="TreeGrafter"/>
</dbReference>
<comment type="similarity">
    <text evidence="1">Belongs to the apolipoprotein L family.</text>
</comment>
<dbReference type="GeneTree" id="ENSGT01030000234599"/>
<dbReference type="Pfam" id="PF05461">
    <property type="entry name" value="ApoL"/>
    <property type="match status" value="1"/>
</dbReference>
<dbReference type="PANTHER" id="PTHR14096">
    <property type="entry name" value="APOLIPOPROTEIN L"/>
    <property type="match status" value="1"/>
</dbReference>
<dbReference type="PANTHER" id="PTHR14096:SF29">
    <property type="entry name" value="APOL9A PROTEIN-RELATED"/>
    <property type="match status" value="1"/>
</dbReference>
<dbReference type="OMA" id="MVADSFS"/>
<evidence type="ECO:0000256" key="1">
    <source>
        <dbReference type="ARBA" id="ARBA00010090"/>
    </source>
</evidence>
<dbReference type="Ensembl" id="ENSNGAT00000004270.1">
    <property type="protein sequence ID" value="ENSNGAP00000003129.1"/>
    <property type="gene ID" value="ENSNGAG00000003381.1"/>
</dbReference>
<protein>
    <submittedName>
        <fullName evidence="2">Apolipoprotein L3-like</fullName>
    </submittedName>
</protein>
<gene>
    <name evidence="2" type="primary">LOC103742153</name>
</gene>
<dbReference type="Proteomes" id="UP000694381">
    <property type="component" value="Unassembled WGS sequence"/>
</dbReference>
<organism evidence="2 3">
    <name type="scientific">Nannospalax galili</name>
    <name type="common">Northern Israeli blind subterranean mole rat</name>
    <name type="synonym">Spalax galili</name>
    <dbReference type="NCBI Taxonomy" id="1026970"/>
    <lineage>
        <taxon>Eukaryota</taxon>
        <taxon>Metazoa</taxon>
        <taxon>Chordata</taxon>
        <taxon>Craniata</taxon>
        <taxon>Vertebrata</taxon>
        <taxon>Euteleostomi</taxon>
        <taxon>Mammalia</taxon>
        <taxon>Eutheria</taxon>
        <taxon>Euarchontoglires</taxon>
        <taxon>Glires</taxon>
        <taxon>Rodentia</taxon>
        <taxon>Myomorpha</taxon>
        <taxon>Muroidea</taxon>
        <taxon>Spalacidae</taxon>
        <taxon>Spalacinae</taxon>
        <taxon>Nannospalax</taxon>
    </lineage>
</organism>
<dbReference type="AlphaFoldDB" id="A0A8C6QGT6"/>
<evidence type="ECO:0000313" key="3">
    <source>
        <dbReference type="Proteomes" id="UP000694381"/>
    </source>
</evidence>
<proteinExistence type="inferred from homology"/>
<reference evidence="2" key="2">
    <citation type="submission" date="2025-09" db="UniProtKB">
        <authorList>
            <consortium name="Ensembl"/>
        </authorList>
    </citation>
    <scope>IDENTIFICATION</scope>
</reference>